<name>A0A1M5P425_STRHI</name>
<dbReference type="InterPro" id="IPR009081">
    <property type="entry name" value="PP-bd_ACP"/>
</dbReference>
<keyword evidence="1" id="KW-0596">Phosphopantetheine</keyword>
<dbReference type="Proteomes" id="UP000184501">
    <property type="component" value="Unassembled WGS sequence"/>
</dbReference>
<dbReference type="EMBL" id="FQVN01000017">
    <property type="protein sequence ID" value="SHG95943.1"/>
    <property type="molecule type" value="Genomic_DNA"/>
</dbReference>
<gene>
    <name evidence="4" type="ORF">SAMN05444320_11746</name>
</gene>
<dbReference type="Pfam" id="PF00550">
    <property type="entry name" value="PP-binding"/>
    <property type="match status" value="1"/>
</dbReference>
<evidence type="ECO:0000259" key="3">
    <source>
        <dbReference type="PROSITE" id="PS50075"/>
    </source>
</evidence>
<dbReference type="PROSITE" id="PS50075">
    <property type="entry name" value="CARRIER"/>
    <property type="match status" value="1"/>
</dbReference>
<proteinExistence type="predicted"/>
<sequence>MLSGQGNAAVTEGKRDRVREIVLELAELDDGALDETSRFVEDCGIDSMTLVEIVAAVEREYALVFEEDQIRRMVNLAALREVFAEALARR</sequence>
<organism evidence="4 5">
    <name type="scientific">Streptoalloteichus hindustanus</name>
    <dbReference type="NCBI Taxonomy" id="2017"/>
    <lineage>
        <taxon>Bacteria</taxon>
        <taxon>Bacillati</taxon>
        <taxon>Actinomycetota</taxon>
        <taxon>Actinomycetes</taxon>
        <taxon>Pseudonocardiales</taxon>
        <taxon>Pseudonocardiaceae</taxon>
        <taxon>Streptoalloteichus</taxon>
    </lineage>
</organism>
<keyword evidence="2" id="KW-0597">Phosphoprotein</keyword>
<keyword evidence="5" id="KW-1185">Reference proteome</keyword>
<dbReference type="InterPro" id="IPR006162">
    <property type="entry name" value="Ppantetheine_attach_site"/>
</dbReference>
<dbReference type="SUPFAM" id="SSF47336">
    <property type="entry name" value="ACP-like"/>
    <property type="match status" value="1"/>
</dbReference>
<evidence type="ECO:0000313" key="5">
    <source>
        <dbReference type="Proteomes" id="UP000184501"/>
    </source>
</evidence>
<protein>
    <submittedName>
        <fullName evidence="4">Acyl carrier protein</fullName>
    </submittedName>
</protein>
<dbReference type="InterPro" id="IPR036736">
    <property type="entry name" value="ACP-like_sf"/>
</dbReference>
<dbReference type="STRING" id="2017.SAMN05444320_11746"/>
<dbReference type="Gene3D" id="1.10.1200.10">
    <property type="entry name" value="ACP-like"/>
    <property type="match status" value="1"/>
</dbReference>
<dbReference type="PROSITE" id="PS00012">
    <property type="entry name" value="PHOSPHOPANTETHEINE"/>
    <property type="match status" value="1"/>
</dbReference>
<evidence type="ECO:0000256" key="1">
    <source>
        <dbReference type="ARBA" id="ARBA00022450"/>
    </source>
</evidence>
<reference evidence="4 5" key="1">
    <citation type="submission" date="2016-11" db="EMBL/GenBank/DDBJ databases">
        <authorList>
            <person name="Jaros S."/>
            <person name="Januszkiewicz K."/>
            <person name="Wedrychowicz H."/>
        </authorList>
    </citation>
    <scope>NUCLEOTIDE SEQUENCE [LARGE SCALE GENOMIC DNA]</scope>
    <source>
        <strain evidence="4 5">DSM 44523</strain>
    </source>
</reference>
<accession>A0A1M5P425</accession>
<evidence type="ECO:0000313" key="4">
    <source>
        <dbReference type="EMBL" id="SHG95943.1"/>
    </source>
</evidence>
<feature type="domain" description="Carrier" evidence="3">
    <location>
        <begin position="9"/>
        <end position="87"/>
    </location>
</feature>
<dbReference type="AlphaFoldDB" id="A0A1M5P425"/>
<evidence type="ECO:0000256" key="2">
    <source>
        <dbReference type="ARBA" id="ARBA00022553"/>
    </source>
</evidence>